<dbReference type="SUPFAM" id="SSF50494">
    <property type="entry name" value="Trypsin-like serine proteases"/>
    <property type="match status" value="1"/>
</dbReference>
<evidence type="ECO:0000313" key="2">
    <source>
        <dbReference type="Proteomes" id="UP000318053"/>
    </source>
</evidence>
<name>A0A5C5X1F4_9BACT</name>
<keyword evidence="2" id="KW-1185">Reference proteome</keyword>
<dbReference type="RefSeq" id="WP_146393499.1">
    <property type="nucleotide sequence ID" value="NZ_SJPK01000019.1"/>
</dbReference>
<dbReference type="OrthoDB" id="625527at2"/>
<comment type="caution">
    <text evidence="1">The sequence shown here is derived from an EMBL/GenBank/DDBJ whole genome shotgun (WGS) entry which is preliminary data.</text>
</comment>
<gene>
    <name evidence="1" type="ORF">CA85_46810</name>
</gene>
<dbReference type="EMBL" id="SJPK01000019">
    <property type="protein sequence ID" value="TWT55973.1"/>
    <property type="molecule type" value="Genomic_DNA"/>
</dbReference>
<dbReference type="Proteomes" id="UP000318053">
    <property type="component" value="Unassembled WGS sequence"/>
</dbReference>
<accession>A0A5C5X1F4</accession>
<evidence type="ECO:0000313" key="1">
    <source>
        <dbReference type="EMBL" id="TWT55973.1"/>
    </source>
</evidence>
<proteinExistence type="predicted"/>
<dbReference type="InterPro" id="IPR009003">
    <property type="entry name" value="Peptidase_S1_PA"/>
</dbReference>
<protein>
    <submittedName>
        <fullName evidence="1">Uncharacterized protein</fullName>
    </submittedName>
</protein>
<sequence length="454" mass="49702">MAHKQPLSILDWLLEVDGIGEKTAQAILAEYGENTSQALIEDPHAVAKAIRGVSLSRANNAAKMMRKMLATSGEPARTDGRQDESQIRDSLSQFHQIDAIDNAPERPLDNDAVRTAMLERWGEIFAERRRAQEVFSRHKHELMERPNVRGTHVGFRRRRFGGDKAMISSDLECCIRVHVEFKLDPNDPRFIDPRIAQMLPKEIEGVPVDVVERSYVTFDPPNSSASAAIATGYENPIVGGIQIARDNNHQNAGTLGGIVFDGFRPVFITNFHVAGSEGEAIVQPADCQTPDGSSAIIGKVVRASVPSVDGQRQVDCSIIRPGPMNREFKRTIKNIGLPDQYLSTKLTWPDEHRTFAFKIGAVSGRTNGIVQSVNATVRLNGIDMDNQILVESVDDNPMLLPGDSGSLLLTEATDHSVFYVVGLVHAKTNDSGALVASHIDDVESTMGVKVSLAQ</sequence>
<dbReference type="AlphaFoldDB" id="A0A5C5X1F4"/>
<organism evidence="1 2">
    <name type="scientific">Allorhodopirellula solitaria</name>
    <dbReference type="NCBI Taxonomy" id="2527987"/>
    <lineage>
        <taxon>Bacteria</taxon>
        <taxon>Pseudomonadati</taxon>
        <taxon>Planctomycetota</taxon>
        <taxon>Planctomycetia</taxon>
        <taxon>Pirellulales</taxon>
        <taxon>Pirellulaceae</taxon>
        <taxon>Allorhodopirellula</taxon>
    </lineage>
</organism>
<reference evidence="1 2" key="1">
    <citation type="submission" date="2019-02" db="EMBL/GenBank/DDBJ databases">
        <title>Deep-cultivation of Planctomycetes and their phenomic and genomic characterization uncovers novel biology.</title>
        <authorList>
            <person name="Wiegand S."/>
            <person name="Jogler M."/>
            <person name="Boedeker C."/>
            <person name="Pinto D."/>
            <person name="Vollmers J."/>
            <person name="Rivas-Marin E."/>
            <person name="Kohn T."/>
            <person name="Peeters S.H."/>
            <person name="Heuer A."/>
            <person name="Rast P."/>
            <person name="Oberbeckmann S."/>
            <person name="Bunk B."/>
            <person name="Jeske O."/>
            <person name="Meyerdierks A."/>
            <person name="Storesund J.E."/>
            <person name="Kallscheuer N."/>
            <person name="Luecker S."/>
            <person name="Lage O.M."/>
            <person name="Pohl T."/>
            <person name="Merkel B.J."/>
            <person name="Hornburger P."/>
            <person name="Mueller R.-W."/>
            <person name="Bruemmer F."/>
            <person name="Labrenz M."/>
            <person name="Spormann A.M."/>
            <person name="Op Den Camp H."/>
            <person name="Overmann J."/>
            <person name="Amann R."/>
            <person name="Jetten M.S.M."/>
            <person name="Mascher T."/>
            <person name="Medema M.H."/>
            <person name="Devos D.P."/>
            <person name="Kaster A.-K."/>
            <person name="Ovreas L."/>
            <person name="Rohde M."/>
            <person name="Galperin M.Y."/>
            <person name="Jogler C."/>
        </authorList>
    </citation>
    <scope>NUCLEOTIDE SEQUENCE [LARGE SCALE GENOMIC DNA]</scope>
    <source>
        <strain evidence="1 2">CA85</strain>
    </source>
</reference>